<sequence length="111" mass="11743">MRCELTGAARRGGRALRGSIGPAARQAPPCRCCRGAAAAGPPPRPTSGSSPEEKKEFLQNGPDLQDFVSGELSDKSTWAEYKGNLKRQKGESVTLLNPTGAHVPMTTNSYS</sequence>
<evidence type="ECO:0000313" key="3">
    <source>
        <dbReference type="Ensembl" id="ENSANIP00000022805.1"/>
    </source>
</evidence>
<evidence type="ECO:0000313" key="4">
    <source>
        <dbReference type="Proteomes" id="UP000694541"/>
    </source>
</evidence>
<accession>A0A8B9NDM0</accession>
<feature type="domain" description="Lipoyl synthase N-terminal" evidence="2">
    <location>
        <begin position="44"/>
        <end position="108"/>
    </location>
</feature>
<dbReference type="AlphaFoldDB" id="A0A8B9NDM0"/>
<keyword evidence="4" id="KW-1185">Reference proteome</keyword>
<dbReference type="Proteomes" id="UP000694541">
    <property type="component" value="Unplaced"/>
</dbReference>
<name>A0A8B9NDM0_9AVES</name>
<proteinExistence type="predicted"/>
<feature type="region of interest" description="Disordered" evidence="1">
    <location>
        <begin position="1"/>
        <end position="68"/>
    </location>
</feature>
<evidence type="ECO:0000256" key="1">
    <source>
        <dbReference type="SAM" id="MobiDB-lite"/>
    </source>
</evidence>
<dbReference type="Ensembl" id="ENSANIT00000023566.1">
    <property type="protein sequence ID" value="ENSANIP00000022805.1"/>
    <property type="gene ID" value="ENSANIG00000015527.1"/>
</dbReference>
<reference evidence="3" key="1">
    <citation type="submission" date="2025-08" db="UniProtKB">
        <authorList>
            <consortium name="Ensembl"/>
        </authorList>
    </citation>
    <scope>IDENTIFICATION</scope>
</reference>
<dbReference type="InterPro" id="IPR031691">
    <property type="entry name" value="LIAS_N"/>
</dbReference>
<organism evidence="3 4">
    <name type="scientific">Accipiter nisus</name>
    <name type="common">Eurasian sparrowhawk</name>
    <dbReference type="NCBI Taxonomy" id="211598"/>
    <lineage>
        <taxon>Eukaryota</taxon>
        <taxon>Metazoa</taxon>
        <taxon>Chordata</taxon>
        <taxon>Craniata</taxon>
        <taxon>Vertebrata</taxon>
        <taxon>Euteleostomi</taxon>
        <taxon>Archelosauria</taxon>
        <taxon>Archosauria</taxon>
        <taxon>Dinosauria</taxon>
        <taxon>Saurischia</taxon>
        <taxon>Theropoda</taxon>
        <taxon>Coelurosauria</taxon>
        <taxon>Aves</taxon>
        <taxon>Neognathae</taxon>
        <taxon>Neoaves</taxon>
        <taxon>Telluraves</taxon>
        <taxon>Accipitrimorphae</taxon>
        <taxon>Accipitriformes</taxon>
        <taxon>Accipitridae</taxon>
        <taxon>Accipitrinae</taxon>
        <taxon>Accipiter</taxon>
    </lineage>
</organism>
<evidence type="ECO:0000259" key="2">
    <source>
        <dbReference type="Pfam" id="PF16881"/>
    </source>
</evidence>
<feature type="compositionally biased region" description="Low complexity" evidence="1">
    <location>
        <begin position="16"/>
        <end position="39"/>
    </location>
</feature>
<protein>
    <recommendedName>
        <fullName evidence="2">Lipoyl synthase N-terminal domain-containing protein</fullName>
    </recommendedName>
</protein>
<reference evidence="3" key="2">
    <citation type="submission" date="2025-09" db="UniProtKB">
        <authorList>
            <consortium name="Ensembl"/>
        </authorList>
    </citation>
    <scope>IDENTIFICATION</scope>
</reference>
<dbReference type="Pfam" id="PF16881">
    <property type="entry name" value="LIAS_N"/>
    <property type="match status" value="1"/>
</dbReference>